<evidence type="ECO:0000256" key="10">
    <source>
        <dbReference type="PROSITE-ProRule" id="PRU00221"/>
    </source>
</evidence>
<dbReference type="EMBL" id="GHBP01010211">
    <property type="protein sequence ID" value="NDJ94645.1"/>
    <property type="molecule type" value="Transcribed_RNA"/>
</dbReference>
<dbReference type="GO" id="GO:0034314">
    <property type="term" value="P:Arp2/3 complex-mediated actin nucleation"/>
    <property type="evidence" value="ECO:0007669"/>
    <property type="project" value="InterPro"/>
</dbReference>
<feature type="repeat" description="WD" evidence="10">
    <location>
        <begin position="123"/>
        <end position="156"/>
    </location>
</feature>
<reference evidence="11" key="1">
    <citation type="submission" date="2018-11" db="EMBL/GenBank/DDBJ databases">
        <title>Henneguya salminicola genome and transcriptome.</title>
        <authorList>
            <person name="Yahalomi D."/>
            <person name="Atkinson S.D."/>
            <person name="Neuhof M."/>
            <person name="Chang E.S."/>
            <person name="Philippe H."/>
            <person name="Cartwright P."/>
            <person name="Bartholomew J.L."/>
            <person name="Huchon D."/>
        </authorList>
    </citation>
    <scope>NUCLEOTIDE SEQUENCE</scope>
    <source>
        <strain evidence="11">Hz1</strain>
        <tissue evidence="11">Whole</tissue>
    </source>
</reference>
<dbReference type="PROSITE" id="PS50082">
    <property type="entry name" value="WD_REPEATS_2"/>
    <property type="match status" value="1"/>
</dbReference>
<evidence type="ECO:0000256" key="4">
    <source>
        <dbReference type="ARBA" id="ARBA00022574"/>
    </source>
</evidence>
<keyword evidence="3" id="KW-0963">Cytoplasm</keyword>
<dbReference type="InterPro" id="IPR015943">
    <property type="entry name" value="WD40/YVTN_repeat-like_dom_sf"/>
</dbReference>
<keyword evidence="4 10" id="KW-0853">WD repeat</keyword>
<organism evidence="11">
    <name type="scientific">Henneguya salminicola</name>
    <name type="common">Myxosporean</name>
    <dbReference type="NCBI Taxonomy" id="69463"/>
    <lineage>
        <taxon>Eukaryota</taxon>
        <taxon>Metazoa</taxon>
        <taxon>Cnidaria</taxon>
        <taxon>Myxozoa</taxon>
        <taxon>Myxosporea</taxon>
        <taxon>Bivalvulida</taxon>
        <taxon>Platysporina</taxon>
        <taxon>Myxobolidae</taxon>
        <taxon>Henneguya</taxon>
    </lineage>
</organism>
<keyword evidence="7" id="KW-0206">Cytoskeleton</keyword>
<dbReference type="Pfam" id="PF00400">
    <property type="entry name" value="WD40"/>
    <property type="match status" value="2"/>
</dbReference>
<evidence type="ECO:0000256" key="8">
    <source>
        <dbReference type="ARBA" id="ARBA00041244"/>
    </source>
</evidence>
<keyword evidence="5" id="KW-0677">Repeat</keyword>
<dbReference type="AlphaFoldDB" id="A0A6G3MKT0"/>
<dbReference type="Gene3D" id="2.130.10.10">
    <property type="entry name" value="YVTN repeat-like/Quinoprotein amine dehydrogenase"/>
    <property type="match status" value="1"/>
</dbReference>
<dbReference type="InterPro" id="IPR036322">
    <property type="entry name" value="WD40_repeat_dom_sf"/>
</dbReference>
<dbReference type="PANTHER" id="PTHR10709:SF2">
    <property type="entry name" value="ACTIN-RELATED PROTEIN 2_3 COMPLEX SUBUNIT"/>
    <property type="match status" value="1"/>
</dbReference>
<dbReference type="InterPro" id="IPR001680">
    <property type="entry name" value="WD40_rpt"/>
</dbReference>
<evidence type="ECO:0000256" key="7">
    <source>
        <dbReference type="ARBA" id="ARBA00023212"/>
    </source>
</evidence>
<dbReference type="PROSITE" id="PS50294">
    <property type="entry name" value="WD_REPEATS_REGION"/>
    <property type="match status" value="1"/>
</dbReference>
<evidence type="ECO:0000256" key="5">
    <source>
        <dbReference type="ARBA" id="ARBA00022737"/>
    </source>
</evidence>
<evidence type="ECO:0000256" key="9">
    <source>
        <dbReference type="ARBA" id="ARBA00041789"/>
    </source>
</evidence>
<comment type="similarity">
    <text evidence="2">Belongs to the WD repeat ARPC1 family.</text>
</comment>
<evidence type="ECO:0000256" key="1">
    <source>
        <dbReference type="ARBA" id="ARBA00004245"/>
    </source>
</evidence>
<evidence type="ECO:0000256" key="6">
    <source>
        <dbReference type="ARBA" id="ARBA00023203"/>
    </source>
</evidence>
<dbReference type="GO" id="GO:0005885">
    <property type="term" value="C:Arp2/3 protein complex"/>
    <property type="evidence" value="ECO:0007669"/>
    <property type="project" value="InterPro"/>
</dbReference>
<dbReference type="PANTHER" id="PTHR10709">
    <property type="entry name" value="ACTIN-RELATED PROTEIN 2/3 COMPLEX SUBUNIT 1"/>
    <property type="match status" value="1"/>
</dbReference>
<dbReference type="InterPro" id="IPR017383">
    <property type="entry name" value="ARPC1"/>
</dbReference>
<keyword evidence="6" id="KW-0009">Actin-binding</keyword>
<evidence type="ECO:0000256" key="3">
    <source>
        <dbReference type="ARBA" id="ARBA00022490"/>
    </source>
</evidence>
<accession>A0A6G3MKT0</accession>
<sequence length="156" mass="16991">MEKGWVHSVSFSPSGNKLAWVSHDCTISVADSSGSQPITCVVRLENLPFQACLFVTENIILAAGHDNSPYKYAWDGKNIKIEGDIDTLTRNKSSQPAEISAMSKFRNLDKLAQASGVVSASSKKTHANTITCLLRMPNNTMASSGLDSKIVIWDKF</sequence>
<dbReference type="GO" id="GO:0051015">
    <property type="term" value="F:actin filament binding"/>
    <property type="evidence" value="ECO:0007669"/>
    <property type="project" value="TreeGrafter"/>
</dbReference>
<dbReference type="SUPFAM" id="SSF50978">
    <property type="entry name" value="WD40 repeat-like"/>
    <property type="match status" value="1"/>
</dbReference>
<comment type="subcellular location">
    <subcellularLocation>
        <location evidence="1">Cytoplasm</location>
        <location evidence="1">Cytoskeleton</location>
    </subcellularLocation>
</comment>
<evidence type="ECO:0000313" key="11">
    <source>
        <dbReference type="EMBL" id="NDJ94645.1"/>
    </source>
</evidence>
<name>A0A6G3MKT0_HENSL</name>
<evidence type="ECO:0000256" key="2">
    <source>
        <dbReference type="ARBA" id="ARBA00006260"/>
    </source>
</evidence>
<protein>
    <recommendedName>
        <fullName evidence="8">Arp2/3 complex 41 kDa subunit</fullName>
    </recommendedName>
    <alternativeName>
        <fullName evidence="9">p41-ARC</fullName>
    </alternativeName>
</protein>
<proteinExistence type="inferred from homology"/>